<name>A0A9D4I5I1_DREPO</name>
<proteinExistence type="predicted"/>
<comment type="caution">
    <text evidence="1">The sequence shown here is derived from an EMBL/GenBank/DDBJ whole genome shotgun (WGS) entry which is preliminary data.</text>
</comment>
<evidence type="ECO:0000313" key="2">
    <source>
        <dbReference type="Proteomes" id="UP000828390"/>
    </source>
</evidence>
<dbReference type="AlphaFoldDB" id="A0A9D4I5I1"/>
<dbReference type="Proteomes" id="UP000828390">
    <property type="component" value="Unassembled WGS sequence"/>
</dbReference>
<evidence type="ECO:0000313" key="1">
    <source>
        <dbReference type="EMBL" id="KAH3750851.1"/>
    </source>
</evidence>
<keyword evidence="2" id="KW-1185">Reference proteome</keyword>
<accession>A0A9D4I5I1</accession>
<gene>
    <name evidence="1" type="ORF">DPMN_185386</name>
</gene>
<organism evidence="1 2">
    <name type="scientific">Dreissena polymorpha</name>
    <name type="common">Zebra mussel</name>
    <name type="synonym">Mytilus polymorpha</name>
    <dbReference type="NCBI Taxonomy" id="45954"/>
    <lineage>
        <taxon>Eukaryota</taxon>
        <taxon>Metazoa</taxon>
        <taxon>Spiralia</taxon>
        <taxon>Lophotrochozoa</taxon>
        <taxon>Mollusca</taxon>
        <taxon>Bivalvia</taxon>
        <taxon>Autobranchia</taxon>
        <taxon>Heteroconchia</taxon>
        <taxon>Euheterodonta</taxon>
        <taxon>Imparidentia</taxon>
        <taxon>Neoheterodontei</taxon>
        <taxon>Myida</taxon>
        <taxon>Dreissenoidea</taxon>
        <taxon>Dreissenidae</taxon>
        <taxon>Dreissena</taxon>
    </lineage>
</organism>
<dbReference type="EMBL" id="JAIWYP010000010">
    <property type="protein sequence ID" value="KAH3750851.1"/>
    <property type="molecule type" value="Genomic_DNA"/>
</dbReference>
<protein>
    <submittedName>
        <fullName evidence="1">Uncharacterized protein</fullName>
    </submittedName>
</protein>
<reference evidence="1" key="1">
    <citation type="journal article" date="2019" name="bioRxiv">
        <title>The Genome of the Zebra Mussel, Dreissena polymorpha: A Resource for Invasive Species Research.</title>
        <authorList>
            <person name="McCartney M.A."/>
            <person name="Auch B."/>
            <person name="Kono T."/>
            <person name="Mallez S."/>
            <person name="Zhang Y."/>
            <person name="Obille A."/>
            <person name="Becker A."/>
            <person name="Abrahante J.E."/>
            <person name="Garbe J."/>
            <person name="Badalamenti J.P."/>
            <person name="Herman A."/>
            <person name="Mangelson H."/>
            <person name="Liachko I."/>
            <person name="Sullivan S."/>
            <person name="Sone E.D."/>
            <person name="Koren S."/>
            <person name="Silverstein K.A.T."/>
            <person name="Beckman K.B."/>
            <person name="Gohl D.M."/>
        </authorList>
    </citation>
    <scope>NUCLEOTIDE SEQUENCE</scope>
    <source>
        <strain evidence="1">Duluth1</strain>
        <tissue evidence="1">Whole animal</tissue>
    </source>
</reference>
<sequence>MGETLGTFQTKVVGYLELLHIGNGDTVPQLAAKQRFGNDCGLVQFNRGVWVCSGPYGGKGTCLLLSVSQRQCR</sequence>
<reference evidence="1" key="2">
    <citation type="submission" date="2020-11" db="EMBL/GenBank/DDBJ databases">
        <authorList>
            <person name="McCartney M.A."/>
            <person name="Auch B."/>
            <person name="Kono T."/>
            <person name="Mallez S."/>
            <person name="Becker A."/>
            <person name="Gohl D.M."/>
            <person name="Silverstein K.A.T."/>
            <person name="Koren S."/>
            <person name="Bechman K.B."/>
            <person name="Herman A."/>
            <person name="Abrahante J.E."/>
            <person name="Garbe J."/>
        </authorList>
    </citation>
    <scope>NUCLEOTIDE SEQUENCE</scope>
    <source>
        <strain evidence="1">Duluth1</strain>
        <tissue evidence="1">Whole animal</tissue>
    </source>
</reference>